<dbReference type="SUPFAM" id="SSF56219">
    <property type="entry name" value="DNase I-like"/>
    <property type="match status" value="1"/>
</dbReference>
<feature type="domain" description="Endonuclease/exonuclease/phosphatase" evidence="1">
    <location>
        <begin position="6"/>
        <end position="222"/>
    </location>
</feature>
<name>A0A933KXC3_9HYPH</name>
<sequence>MQLKIASYNIRKAVGLDWRRRPARVLEVLNEIGADVVALQEVDRRFGSRTTALDPEMIARETDYQAINFSHRPQSLGFHGNVILARKSIRVADARPMVLPHLEPRGAAVADLEHDGRLVRIVGMHLGLTRKWRQLQTETIVAELRALEANLPTILMGDLNEPDLKSGVLRAFEQRHTIAECGPSFHASMPVFSLDRIIVTEDIVIGETGVHRSALAREASDHLPIWARVTLPVHHS</sequence>
<dbReference type="InterPro" id="IPR051916">
    <property type="entry name" value="GPI-anchor_lipid_remodeler"/>
</dbReference>
<comment type="caution">
    <text evidence="2">The sequence shown here is derived from an EMBL/GenBank/DDBJ whole genome shotgun (WGS) entry which is preliminary data.</text>
</comment>
<dbReference type="Pfam" id="PF03372">
    <property type="entry name" value="Exo_endo_phos"/>
    <property type="match status" value="1"/>
</dbReference>
<dbReference type="PANTHER" id="PTHR14859:SF15">
    <property type="entry name" value="ENDONUCLEASE_EXONUCLEASE_PHOSPHATASE DOMAIN-CONTAINING PROTEIN"/>
    <property type="match status" value="1"/>
</dbReference>
<protein>
    <submittedName>
        <fullName evidence="2">Endonuclease/exonuclease/phosphatase family protein</fullName>
    </submittedName>
</protein>
<dbReference type="PANTHER" id="PTHR14859">
    <property type="entry name" value="CALCOFLUOR WHITE HYPERSENSITIVE PROTEIN PRECURSOR"/>
    <property type="match status" value="1"/>
</dbReference>
<dbReference type="AlphaFoldDB" id="A0A933KXC3"/>
<dbReference type="GO" id="GO:0016020">
    <property type="term" value="C:membrane"/>
    <property type="evidence" value="ECO:0007669"/>
    <property type="project" value="GOC"/>
</dbReference>
<organism evidence="2 3">
    <name type="scientific">Devosia nanyangense</name>
    <dbReference type="NCBI Taxonomy" id="1228055"/>
    <lineage>
        <taxon>Bacteria</taxon>
        <taxon>Pseudomonadati</taxon>
        <taxon>Pseudomonadota</taxon>
        <taxon>Alphaproteobacteria</taxon>
        <taxon>Hyphomicrobiales</taxon>
        <taxon>Devosiaceae</taxon>
        <taxon>Devosia</taxon>
    </lineage>
</organism>
<evidence type="ECO:0000259" key="1">
    <source>
        <dbReference type="Pfam" id="PF03372"/>
    </source>
</evidence>
<evidence type="ECO:0000313" key="2">
    <source>
        <dbReference type="EMBL" id="MBI4920364.1"/>
    </source>
</evidence>
<dbReference type="Proteomes" id="UP000782610">
    <property type="component" value="Unassembled WGS sequence"/>
</dbReference>
<dbReference type="GO" id="GO:0006506">
    <property type="term" value="P:GPI anchor biosynthetic process"/>
    <property type="evidence" value="ECO:0007669"/>
    <property type="project" value="TreeGrafter"/>
</dbReference>
<dbReference type="GO" id="GO:0004519">
    <property type="term" value="F:endonuclease activity"/>
    <property type="evidence" value="ECO:0007669"/>
    <property type="project" value="UniProtKB-KW"/>
</dbReference>
<dbReference type="InterPro" id="IPR005135">
    <property type="entry name" value="Endo/exonuclease/phosphatase"/>
</dbReference>
<keyword evidence="2" id="KW-0540">Nuclease</keyword>
<keyword evidence="2" id="KW-0378">Hydrolase</keyword>
<dbReference type="EMBL" id="JACRAF010000004">
    <property type="protein sequence ID" value="MBI4920364.1"/>
    <property type="molecule type" value="Genomic_DNA"/>
</dbReference>
<reference evidence="2" key="1">
    <citation type="submission" date="2020-07" db="EMBL/GenBank/DDBJ databases">
        <title>Huge and variable diversity of episymbiotic CPR bacteria and DPANN archaea in groundwater ecosystems.</title>
        <authorList>
            <person name="He C.Y."/>
            <person name="Keren R."/>
            <person name="Whittaker M."/>
            <person name="Farag I.F."/>
            <person name="Doudna J."/>
            <person name="Cate J.H.D."/>
            <person name="Banfield J.F."/>
        </authorList>
    </citation>
    <scope>NUCLEOTIDE SEQUENCE</scope>
    <source>
        <strain evidence="2">NC_groundwater_1586_Pr3_B-0.1um_66_15</strain>
    </source>
</reference>
<accession>A0A933KXC3</accession>
<dbReference type="InterPro" id="IPR036691">
    <property type="entry name" value="Endo/exonu/phosph_ase_sf"/>
</dbReference>
<gene>
    <name evidence="2" type="ORF">HY834_01320</name>
</gene>
<proteinExistence type="predicted"/>
<dbReference type="Gene3D" id="3.60.10.10">
    <property type="entry name" value="Endonuclease/exonuclease/phosphatase"/>
    <property type="match status" value="1"/>
</dbReference>
<keyword evidence="2" id="KW-0255">Endonuclease</keyword>
<evidence type="ECO:0000313" key="3">
    <source>
        <dbReference type="Proteomes" id="UP000782610"/>
    </source>
</evidence>